<dbReference type="InterPro" id="IPR018495">
    <property type="entry name" value="Succ_DH_cyt_bsu_CS"/>
</dbReference>
<comment type="similarity">
    <text evidence="3">Belongs to the cytochrome b560 family.</text>
</comment>
<dbReference type="Proteomes" id="UP000032680">
    <property type="component" value="Unassembled WGS sequence"/>
</dbReference>
<dbReference type="GO" id="GO:0046872">
    <property type="term" value="F:metal ion binding"/>
    <property type="evidence" value="ECO:0007669"/>
    <property type="project" value="UniProtKB-KW"/>
</dbReference>
<evidence type="ECO:0000256" key="10">
    <source>
        <dbReference type="ARBA" id="ARBA00023136"/>
    </source>
</evidence>
<dbReference type="SUPFAM" id="SSF81343">
    <property type="entry name" value="Fumarate reductase respiratory complex transmembrane subunits"/>
    <property type="match status" value="1"/>
</dbReference>
<dbReference type="RefSeq" id="WP_241771068.1">
    <property type="nucleotide sequence ID" value="NZ_BANB01000051.1"/>
</dbReference>
<dbReference type="InterPro" id="IPR034804">
    <property type="entry name" value="SQR/QFR_C/D"/>
</dbReference>
<dbReference type="AlphaFoldDB" id="A0A0D6P5D7"/>
<evidence type="ECO:0000256" key="6">
    <source>
        <dbReference type="ARBA" id="ARBA00022692"/>
    </source>
</evidence>
<dbReference type="Gene3D" id="1.20.1300.10">
    <property type="entry name" value="Fumarate reductase/succinate dehydrogenase, transmembrane subunit"/>
    <property type="match status" value="1"/>
</dbReference>
<keyword evidence="6 13" id="KW-0812">Transmembrane</keyword>
<feature type="binding site" description="axial binding residue" evidence="12">
    <location>
        <position position="96"/>
    </location>
    <ligand>
        <name>heme</name>
        <dbReference type="ChEBI" id="CHEBI:30413"/>
        <note>ligand shared with second transmembrane subunit</note>
    </ligand>
    <ligandPart>
        <name>Fe</name>
        <dbReference type="ChEBI" id="CHEBI:18248"/>
    </ligandPart>
</feature>
<dbReference type="PANTHER" id="PTHR10978">
    <property type="entry name" value="SUCCINATE DEHYDROGENASE CYTOCHROME B560 SUBUNIT"/>
    <property type="match status" value="1"/>
</dbReference>
<dbReference type="InterPro" id="IPR014314">
    <property type="entry name" value="Succ_DH_cytb556"/>
</dbReference>
<dbReference type="CDD" id="cd03499">
    <property type="entry name" value="SQR_TypeC_SdhC"/>
    <property type="match status" value="1"/>
</dbReference>
<evidence type="ECO:0000313" key="14">
    <source>
        <dbReference type="EMBL" id="GAN76099.1"/>
    </source>
</evidence>
<dbReference type="PANTHER" id="PTHR10978:SF5">
    <property type="entry name" value="SUCCINATE DEHYDROGENASE CYTOCHROME B560 SUBUNIT, MITOCHONDRIAL"/>
    <property type="match status" value="1"/>
</dbReference>
<comment type="function">
    <text evidence="1">Membrane-anchoring subunit of succinate dehydrogenase (SDH).</text>
</comment>
<comment type="caution">
    <text evidence="14">The sequence shown here is derived from an EMBL/GenBank/DDBJ whole genome shotgun (WGS) entry which is preliminary data.</text>
</comment>
<dbReference type="PIRSF" id="PIRSF000178">
    <property type="entry name" value="SDH_cyt_b560"/>
    <property type="match status" value="1"/>
</dbReference>
<gene>
    <name evidence="14" type="ORF">Asru_0051_11</name>
</gene>
<evidence type="ECO:0000256" key="9">
    <source>
        <dbReference type="ARBA" id="ARBA00023004"/>
    </source>
</evidence>
<evidence type="ECO:0000256" key="7">
    <source>
        <dbReference type="ARBA" id="ARBA00022723"/>
    </source>
</evidence>
<feature type="transmembrane region" description="Helical" evidence="13">
    <location>
        <begin position="81"/>
        <end position="101"/>
    </location>
</feature>
<keyword evidence="7 12" id="KW-0479">Metal-binding</keyword>
<sequence length="144" mass="15711">MTDTREAMMVARTSDGRLVRRPLSPHLQIYRPQITSALSIFHRVTGVALSVGTLLLVWWLVAAADGAPAYDAVQGFIASPIGLLLLFGWTAALFYHFFAGLRHLAWDVGRGFEKAEYHASGIAVLIATGACTLLTWFVGLLLRA</sequence>
<evidence type="ECO:0000256" key="11">
    <source>
        <dbReference type="ARBA" id="ARBA00025912"/>
    </source>
</evidence>
<protein>
    <recommendedName>
        <fullName evidence="4">Succinate dehydrogenase cytochrome b556 subunit</fullName>
    </recommendedName>
</protein>
<dbReference type="PROSITE" id="PS01000">
    <property type="entry name" value="SDH_CYT_1"/>
    <property type="match status" value="1"/>
</dbReference>
<evidence type="ECO:0000256" key="1">
    <source>
        <dbReference type="ARBA" id="ARBA00004050"/>
    </source>
</evidence>
<keyword evidence="15" id="KW-1185">Reference proteome</keyword>
<feature type="transmembrane region" description="Helical" evidence="13">
    <location>
        <begin position="40"/>
        <end position="61"/>
    </location>
</feature>
<evidence type="ECO:0000256" key="4">
    <source>
        <dbReference type="ARBA" id="ARBA00020076"/>
    </source>
</evidence>
<comment type="cofactor">
    <cofactor evidence="12">
        <name>heme</name>
        <dbReference type="ChEBI" id="CHEBI:30413"/>
    </cofactor>
    <text evidence="12">The heme is bound between the two transmembrane subunits.</text>
</comment>
<feature type="transmembrane region" description="Helical" evidence="13">
    <location>
        <begin position="122"/>
        <end position="142"/>
    </location>
</feature>
<comment type="subcellular location">
    <subcellularLocation>
        <location evidence="2">Membrane</location>
        <topology evidence="2">Multi-pass membrane protein</topology>
    </subcellularLocation>
</comment>
<evidence type="ECO:0000256" key="3">
    <source>
        <dbReference type="ARBA" id="ARBA00007244"/>
    </source>
</evidence>
<dbReference type="PROSITE" id="PS01001">
    <property type="entry name" value="SDH_CYT_2"/>
    <property type="match status" value="1"/>
</dbReference>
<proteinExistence type="inferred from homology"/>
<keyword evidence="5 12" id="KW-0349">Heme</keyword>
<dbReference type="GO" id="GO:0009055">
    <property type="term" value="F:electron transfer activity"/>
    <property type="evidence" value="ECO:0007669"/>
    <property type="project" value="InterPro"/>
</dbReference>
<evidence type="ECO:0000256" key="12">
    <source>
        <dbReference type="PIRSR" id="PIRSR000178-1"/>
    </source>
</evidence>
<keyword evidence="9 12" id="KW-0408">Iron</keyword>
<evidence type="ECO:0000313" key="15">
    <source>
        <dbReference type="Proteomes" id="UP000032680"/>
    </source>
</evidence>
<keyword evidence="10 13" id="KW-0472">Membrane</keyword>
<name>A0A0D6P5D7_9PROT</name>
<evidence type="ECO:0000256" key="8">
    <source>
        <dbReference type="ARBA" id="ARBA00022989"/>
    </source>
</evidence>
<dbReference type="EMBL" id="BANB01000051">
    <property type="protein sequence ID" value="GAN76099.1"/>
    <property type="molecule type" value="Genomic_DNA"/>
</dbReference>
<evidence type="ECO:0000256" key="13">
    <source>
        <dbReference type="SAM" id="Phobius"/>
    </source>
</evidence>
<dbReference type="GO" id="GO:0006099">
    <property type="term" value="P:tricarboxylic acid cycle"/>
    <property type="evidence" value="ECO:0007669"/>
    <property type="project" value="InterPro"/>
</dbReference>
<dbReference type="Pfam" id="PF01127">
    <property type="entry name" value="Sdh_cyt"/>
    <property type="match status" value="1"/>
</dbReference>
<keyword evidence="8 13" id="KW-1133">Transmembrane helix</keyword>
<evidence type="ECO:0000256" key="2">
    <source>
        <dbReference type="ARBA" id="ARBA00004141"/>
    </source>
</evidence>
<evidence type="ECO:0000256" key="5">
    <source>
        <dbReference type="ARBA" id="ARBA00022617"/>
    </source>
</evidence>
<dbReference type="NCBIfam" id="TIGR02970">
    <property type="entry name" value="succ_dehyd_cytB"/>
    <property type="match status" value="1"/>
</dbReference>
<organism evidence="14 15">
    <name type="scientific">Acidisphaera rubrifaciens HS-AP3</name>
    <dbReference type="NCBI Taxonomy" id="1231350"/>
    <lineage>
        <taxon>Bacteria</taxon>
        <taxon>Pseudomonadati</taxon>
        <taxon>Pseudomonadota</taxon>
        <taxon>Alphaproteobacteria</taxon>
        <taxon>Acetobacterales</taxon>
        <taxon>Acetobacteraceae</taxon>
        <taxon>Acidisphaera</taxon>
    </lineage>
</organism>
<accession>A0A0D6P5D7</accession>
<reference evidence="14 15" key="1">
    <citation type="submission" date="2012-11" db="EMBL/GenBank/DDBJ databases">
        <title>Whole genome sequence of Acidisphaera rubrifaciens HS-AP3.</title>
        <authorList>
            <person name="Azuma Y."/>
            <person name="Higashiura N."/>
            <person name="Hirakawa H."/>
            <person name="Matsushita K."/>
        </authorList>
    </citation>
    <scope>NUCLEOTIDE SEQUENCE [LARGE SCALE GENOMIC DNA]</scope>
    <source>
        <strain evidence="14 15">HS-AP3</strain>
    </source>
</reference>
<dbReference type="InterPro" id="IPR000701">
    <property type="entry name" value="SuccDH_FuR_B_TM-su"/>
</dbReference>
<comment type="subunit">
    <text evidence="11">Part of an enzyme complex containing four subunits: a flavoprotein, an iron-sulfur protein, plus two membrane-anchoring proteins, SdhC and SdhD. The complex can form homotrimers.</text>
</comment>
<dbReference type="GO" id="GO:0016020">
    <property type="term" value="C:membrane"/>
    <property type="evidence" value="ECO:0007669"/>
    <property type="project" value="UniProtKB-SubCell"/>
</dbReference>